<dbReference type="PROSITE" id="PS51837">
    <property type="entry name" value="LITAF"/>
    <property type="match status" value="1"/>
</dbReference>
<dbReference type="EMBL" id="OV696700">
    <property type="protein sequence ID" value="CAH1246494.1"/>
    <property type="molecule type" value="Genomic_DNA"/>
</dbReference>
<evidence type="ECO:0000256" key="5">
    <source>
        <dbReference type="ARBA" id="ARBA00022723"/>
    </source>
</evidence>
<dbReference type="Pfam" id="PF10601">
    <property type="entry name" value="zf-LITAF-like"/>
    <property type="match status" value="1"/>
</dbReference>
<accession>A0A8J9Z2Q7</accession>
<dbReference type="OrthoDB" id="5852176at2759"/>
<dbReference type="Proteomes" id="UP000838412">
    <property type="component" value="Chromosome 15"/>
</dbReference>
<gene>
    <name evidence="11" type="primary">LITAF</name>
    <name evidence="11" type="ORF">BLAG_LOCUS8502</name>
</gene>
<dbReference type="InterPro" id="IPR006629">
    <property type="entry name" value="LITAF"/>
</dbReference>
<dbReference type="GO" id="GO:0098560">
    <property type="term" value="C:cytoplasmic side of late endosome membrane"/>
    <property type="evidence" value="ECO:0007669"/>
    <property type="project" value="TreeGrafter"/>
</dbReference>
<proteinExistence type="inferred from homology"/>
<evidence type="ECO:0000256" key="4">
    <source>
        <dbReference type="ARBA" id="ARBA00005975"/>
    </source>
</evidence>
<dbReference type="GO" id="GO:0005634">
    <property type="term" value="C:nucleus"/>
    <property type="evidence" value="ECO:0007669"/>
    <property type="project" value="TreeGrafter"/>
</dbReference>
<dbReference type="PANTHER" id="PTHR23292:SF6">
    <property type="entry name" value="FI16602P1-RELATED"/>
    <property type="match status" value="1"/>
</dbReference>
<dbReference type="GO" id="GO:0008270">
    <property type="term" value="F:zinc ion binding"/>
    <property type="evidence" value="ECO:0007669"/>
    <property type="project" value="TreeGrafter"/>
</dbReference>
<protein>
    <submittedName>
        <fullName evidence="11">LITAF protein</fullName>
    </submittedName>
</protein>
<reference evidence="11" key="1">
    <citation type="submission" date="2022-01" db="EMBL/GenBank/DDBJ databases">
        <authorList>
            <person name="Braso-Vives M."/>
        </authorList>
    </citation>
    <scope>NUCLEOTIDE SEQUENCE</scope>
</reference>
<feature type="transmembrane region" description="Helical" evidence="9">
    <location>
        <begin position="159"/>
        <end position="187"/>
    </location>
</feature>
<organism evidence="11 12">
    <name type="scientific">Branchiostoma lanceolatum</name>
    <name type="common">Common lancelet</name>
    <name type="synonym">Amphioxus lanceolatum</name>
    <dbReference type="NCBI Taxonomy" id="7740"/>
    <lineage>
        <taxon>Eukaryota</taxon>
        <taxon>Metazoa</taxon>
        <taxon>Chordata</taxon>
        <taxon>Cephalochordata</taxon>
        <taxon>Leptocardii</taxon>
        <taxon>Amphioxiformes</taxon>
        <taxon>Branchiostomatidae</taxon>
        <taxon>Branchiostoma</taxon>
    </lineage>
</organism>
<keyword evidence="6" id="KW-0862">Zinc</keyword>
<evidence type="ECO:0000256" key="6">
    <source>
        <dbReference type="ARBA" id="ARBA00022833"/>
    </source>
</evidence>
<dbReference type="SMART" id="SM00714">
    <property type="entry name" value="LITAF"/>
    <property type="match status" value="1"/>
</dbReference>
<evidence type="ECO:0000256" key="7">
    <source>
        <dbReference type="ARBA" id="ARBA00023136"/>
    </source>
</evidence>
<evidence type="ECO:0000256" key="8">
    <source>
        <dbReference type="SAM" id="MobiDB-lite"/>
    </source>
</evidence>
<sequence length="213" mass="22390">MDEKQEAPPAYPTQQQPQQGQPGTYPAQQPGTNPAQQPAGYPAQPPPGQPGVYAPQPQQPGYAQQPPGTFVSQGPGQPPAPPGTFVSQGPGQPPAPPGTFVSQGPGQPPAPPGTVMYVSQPGVVVVGADQPTRSGHPVRMTCPTCQQNIQTTVEYEIGLFTWLMVGGVCLFGCAIPLVWLGCCFIPMCIKDLKDAKHTCPNCNTHLGTYKRAK</sequence>
<feature type="region of interest" description="Disordered" evidence="8">
    <location>
        <begin position="1"/>
        <end position="113"/>
    </location>
</feature>
<dbReference type="AlphaFoldDB" id="A0A8J9Z2Q7"/>
<evidence type="ECO:0000313" key="11">
    <source>
        <dbReference type="EMBL" id="CAH1246494.1"/>
    </source>
</evidence>
<evidence type="ECO:0000256" key="9">
    <source>
        <dbReference type="SAM" id="Phobius"/>
    </source>
</evidence>
<dbReference type="PANTHER" id="PTHR23292">
    <property type="entry name" value="LIPOPOLYSACCHARIDE-INDUCED TUMOR NECROSIS FACTOR-ALPHA FACTOR"/>
    <property type="match status" value="1"/>
</dbReference>
<evidence type="ECO:0000313" key="12">
    <source>
        <dbReference type="Proteomes" id="UP000838412"/>
    </source>
</evidence>
<dbReference type="GO" id="GO:0098574">
    <property type="term" value="C:cytoplasmic side of lysosomal membrane"/>
    <property type="evidence" value="ECO:0007669"/>
    <property type="project" value="TreeGrafter"/>
</dbReference>
<keyword evidence="5" id="KW-0479">Metal-binding</keyword>
<comment type="similarity">
    <text evidence="4">Belongs to the CDIP1/LITAF family.</text>
</comment>
<feature type="compositionally biased region" description="Low complexity" evidence="8">
    <location>
        <begin position="50"/>
        <end position="68"/>
    </location>
</feature>
<feature type="compositionally biased region" description="Low complexity" evidence="8">
    <location>
        <begin position="12"/>
        <end position="42"/>
    </location>
</feature>
<keyword evidence="12" id="KW-1185">Reference proteome</keyword>
<name>A0A8J9Z2Q7_BRALA</name>
<feature type="domain" description="LITAF" evidence="10">
    <location>
        <begin position="120"/>
        <end position="211"/>
    </location>
</feature>
<keyword evidence="7 9" id="KW-0472">Membrane</keyword>
<comment type="subcellular location">
    <subcellularLocation>
        <location evidence="2">Endosome membrane</location>
        <topology evidence="2">Peripheral membrane protein</topology>
    </subcellularLocation>
    <subcellularLocation>
        <location evidence="1">Late endosome membrane</location>
    </subcellularLocation>
    <subcellularLocation>
        <location evidence="3">Lysosome membrane</location>
        <topology evidence="3">Peripheral membrane protein</topology>
        <orientation evidence="3">Cytoplasmic side</orientation>
    </subcellularLocation>
</comment>
<keyword evidence="9" id="KW-0812">Transmembrane</keyword>
<evidence type="ECO:0000256" key="1">
    <source>
        <dbReference type="ARBA" id="ARBA00004414"/>
    </source>
</evidence>
<dbReference type="InterPro" id="IPR037519">
    <property type="entry name" value="LITAF_fam"/>
</dbReference>
<evidence type="ECO:0000256" key="2">
    <source>
        <dbReference type="ARBA" id="ARBA00004481"/>
    </source>
</evidence>
<keyword evidence="9" id="KW-1133">Transmembrane helix</keyword>
<evidence type="ECO:0000256" key="3">
    <source>
        <dbReference type="ARBA" id="ARBA00004630"/>
    </source>
</evidence>
<evidence type="ECO:0000259" key="10">
    <source>
        <dbReference type="PROSITE" id="PS51837"/>
    </source>
</evidence>